<organism evidence="11 12">
    <name type="scientific">Paecilomyces lecythidis</name>
    <dbReference type="NCBI Taxonomy" id="3004212"/>
    <lineage>
        <taxon>Eukaryota</taxon>
        <taxon>Fungi</taxon>
        <taxon>Dikarya</taxon>
        <taxon>Ascomycota</taxon>
        <taxon>Pezizomycotina</taxon>
        <taxon>Eurotiomycetes</taxon>
        <taxon>Eurotiomycetidae</taxon>
        <taxon>Eurotiales</taxon>
        <taxon>Thermoascaceae</taxon>
        <taxon>Paecilomyces</taxon>
    </lineage>
</organism>
<keyword evidence="5 8" id="KW-1133">Transmembrane helix</keyword>
<comment type="similarity">
    <text evidence="2">Belongs to the transient receptor potential (TRP) ion channel family.</text>
</comment>
<evidence type="ECO:0000256" key="4">
    <source>
        <dbReference type="ARBA" id="ARBA00022729"/>
    </source>
</evidence>
<feature type="region of interest" description="Disordered" evidence="7">
    <location>
        <begin position="665"/>
        <end position="755"/>
    </location>
</feature>
<dbReference type="InterPro" id="IPR040241">
    <property type="entry name" value="TRP_Flc/Pkd2-like"/>
</dbReference>
<evidence type="ECO:0000256" key="7">
    <source>
        <dbReference type="SAM" id="MobiDB-lite"/>
    </source>
</evidence>
<evidence type="ECO:0000313" key="11">
    <source>
        <dbReference type="EMBL" id="KAL1866945.1"/>
    </source>
</evidence>
<evidence type="ECO:0000256" key="9">
    <source>
        <dbReference type="SAM" id="SignalP"/>
    </source>
</evidence>
<evidence type="ECO:0000259" key="10">
    <source>
        <dbReference type="SMART" id="SM01320"/>
    </source>
</evidence>
<keyword evidence="3 8" id="KW-0812">Transmembrane</keyword>
<evidence type="ECO:0000256" key="1">
    <source>
        <dbReference type="ARBA" id="ARBA00004141"/>
    </source>
</evidence>
<name>A0ABR3WTK7_9EURO</name>
<dbReference type="PANTHER" id="PTHR31145">
    <property type="entry name" value="INTEGRAL MEMBRANE PROTEIN (AFU_ORTHOLOGUE AFUA_7G01610)"/>
    <property type="match status" value="1"/>
</dbReference>
<dbReference type="Pfam" id="PF06011">
    <property type="entry name" value="TRP"/>
    <property type="match status" value="1"/>
</dbReference>
<keyword evidence="12" id="KW-1185">Reference proteome</keyword>
<evidence type="ECO:0000256" key="6">
    <source>
        <dbReference type="ARBA" id="ARBA00023136"/>
    </source>
</evidence>
<evidence type="ECO:0000256" key="8">
    <source>
        <dbReference type="SAM" id="Phobius"/>
    </source>
</evidence>
<feature type="signal peptide" evidence="9">
    <location>
        <begin position="1"/>
        <end position="23"/>
    </location>
</feature>
<dbReference type="SMART" id="SM01320">
    <property type="entry name" value="TRP_N"/>
    <property type="match status" value="1"/>
</dbReference>
<dbReference type="PANTHER" id="PTHR31145:SF5">
    <property type="entry name" value="DUF907 DOMAIN PROTEIN (AFU_ORTHOLOGUE AFUA_2G06100)"/>
    <property type="match status" value="1"/>
</dbReference>
<feature type="transmembrane region" description="Helical" evidence="8">
    <location>
        <begin position="405"/>
        <end position="431"/>
    </location>
</feature>
<feature type="transmembrane region" description="Helical" evidence="8">
    <location>
        <begin position="587"/>
        <end position="616"/>
    </location>
</feature>
<evidence type="ECO:0000256" key="3">
    <source>
        <dbReference type="ARBA" id="ARBA00022692"/>
    </source>
</evidence>
<evidence type="ECO:0000256" key="2">
    <source>
        <dbReference type="ARBA" id="ARBA00010642"/>
    </source>
</evidence>
<feature type="domain" description="ML-like" evidence="10">
    <location>
        <begin position="25"/>
        <end position="166"/>
    </location>
</feature>
<comment type="caution">
    <text evidence="11">The sequence shown here is derived from an EMBL/GenBank/DDBJ whole genome shotgun (WGS) entry which is preliminary data.</text>
</comment>
<protein>
    <recommendedName>
        <fullName evidence="10">ML-like domain-containing protein</fullName>
    </recommendedName>
</protein>
<feature type="chain" id="PRO_5045241612" description="ML-like domain-containing protein" evidence="9">
    <location>
        <begin position="24"/>
        <end position="755"/>
    </location>
</feature>
<feature type="compositionally biased region" description="Basic and acidic residues" evidence="7">
    <location>
        <begin position="707"/>
        <end position="738"/>
    </location>
</feature>
<accession>A0ABR3WTK7</accession>
<keyword evidence="4 9" id="KW-0732">Signal</keyword>
<dbReference type="Pfam" id="PF14558">
    <property type="entry name" value="TRP_N"/>
    <property type="match status" value="1"/>
</dbReference>
<gene>
    <name evidence="11" type="ORF">Plec18167_008877</name>
</gene>
<feature type="transmembrane region" description="Helical" evidence="8">
    <location>
        <begin position="437"/>
        <end position="459"/>
    </location>
</feature>
<keyword evidence="6 8" id="KW-0472">Membrane</keyword>
<dbReference type="EMBL" id="JAVDPF010000047">
    <property type="protein sequence ID" value="KAL1866945.1"/>
    <property type="molecule type" value="Genomic_DNA"/>
</dbReference>
<evidence type="ECO:0000256" key="5">
    <source>
        <dbReference type="ARBA" id="ARBA00022989"/>
    </source>
</evidence>
<dbReference type="Proteomes" id="UP001583193">
    <property type="component" value="Unassembled WGS sequence"/>
</dbReference>
<feature type="transmembrane region" description="Helical" evidence="8">
    <location>
        <begin position="499"/>
        <end position="519"/>
    </location>
</feature>
<dbReference type="InterPro" id="IPR032800">
    <property type="entry name" value="TRP_N"/>
</dbReference>
<reference evidence="11 12" key="1">
    <citation type="journal article" date="2024" name="IMA Fungus">
        <title>IMA Genome - F19 : A genome assembly and annotation guide to empower mycologists, including annotated draft genome sequences of Ceratocystis pirilliformis, Diaporthe australafricana, Fusarium ophioides, Paecilomyces lecythidis, and Sporothrix stenoceras.</title>
        <authorList>
            <person name="Aylward J."/>
            <person name="Wilson A.M."/>
            <person name="Visagie C.M."/>
            <person name="Spraker J."/>
            <person name="Barnes I."/>
            <person name="Buitendag C."/>
            <person name="Ceriani C."/>
            <person name="Del Mar Angel L."/>
            <person name="du Plessis D."/>
            <person name="Fuchs T."/>
            <person name="Gasser K."/>
            <person name="Kramer D."/>
            <person name="Li W."/>
            <person name="Munsamy K."/>
            <person name="Piso A."/>
            <person name="Price J.L."/>
            <person name="Sonnekus B."/>
            <person name="Thomas C."/>
            <person name="van der Nest A."/>
            <person name="van Dijk A."/>
            <person name="van Heerden A."/>
            <person name="van Vuuren N."/>
            <person name="Yilmaz N."/>
            <person name="Duong T.A."/>
            <person name="van der Merwe N.A."/>
            <person name="Wingfield M.J."/>
            <person name="Wingfield B.D."/>
        </authorList>
    </citation>
    <scope>NUCLEOTIDE SEQUENCE [LARGE SCALE GENOMIC DNA]</scope>
    <source>
        <strain evidence="11 12">CMW 18167</strain>
    </source>
</reference>
<sequence>MRPTSFPAAALLTLGLLPTGIIAGGILQTEGFSTCLPSSDVTVDKLDVTYDRSSQMVTFDLAGTSAKEQEVIATLAISAYGKQVYSKSFDPCDPSTKVEKMCPVPAGAFQASGSQAIPAQFASQIPSIAFNIPDFEGDVKLELKSKDSGSDIVCIKSGVTNGKSAQVKGASYVTAGIAGAALAMSGASALGAGAGAAGAGHGAASAGISTHPGFGDVMGWFHVMATNGMLSVDYPSVYRSFTRNFAWSTGIIPWNSMQQSIDNFRNSTGGNLTDNSFEFLFNSTVMAKDGTTLKSAGVAKRTLDFLADPGHIFPRDVSASVNGSGNGTASGGAEGGINHMVSGIQAYVEELSIPQANVFMTILLIFAIVIASITAGILLFKVILEVWAMYGTFPEKLTDFRKDYWGLLARTITNLILLMYGMWVLYCVFQFTRGDSWAAKLLAAVTLIIFTGILGFFSFRIWQIAHKYKKAEGDTSRLFEDQETWRKYSLFYDSYKKDYWWIFVPTIAYMFARGCIIAAGDGHGLFQSAGQLIVEALMLILLVWARPYEAKSARWINITIQVVRVLSVACVLIFVQELGISKTTKTVTGIVLIAIQSTLTGVLAILIAVNAIIACIRENPHARRQREAGKLDNITPRTCQRLLRQPLEKLNRDFDDLTPLDARNSLLMDRPSGKHELDDQGMNKFNYTGPYEPYRDSVPRSPRSRHRATESTDRLIGSEEMDLKHTRSSSRESHDSHGRSPSPSGEKHAPYGAAL</sequence>
<feature type="transmembrane region" description="Helical" evidence="8">
    <location>
        <begin position="358"/>
        <end position="384"/>
    </location>
</feature>
<evidence type="ECO:0000313" key="12">
    <source>
        <dbReference type="Proteomes" id="UP001583193"/>
    </source>
</evidence>
<dbReference type="InterPro" id="IPR010308">
    <property type="entry name" value="TRP_C"/>
</dbReference>
<feature type="transmembrane region" description="Helical" evidence="8">
    <location>
        <begin position="556"/>
        <end position="575"/>
    </location>
</feature>
<proteinExistence type="inferred from homology"/>
<feature type="transmembrane region" description="Helical" evidence="8">
    <location>
        <begin position="525"/>
        <end position="544"/>
    </location>
</feature>
<comment type="subcellular location">
    <subcellularLocation>
        <location evidence="1">Membrane</location>
        <topology evidence="1">Multi-pass membrane protein</topology>
    </subcellularLocation>
</comment>